<keyword evidence="2" id="KW-0863">Zinc-finger</keyword>
<evidence type="ECO:0000256" key="3">
    <source>
        <dbReference type="ARBA" id="ARBA00022833"/>
    </source>
</evidence>
<protein>
    <recommendedName>
        <fullName evidence="4">C2H2-type domain-containing protein</fullName>
    </recommendedName>
</protein>
<proteinExistence type="predicted"/>
<dbReference type="Gene3D" id="3.30.160.60">
    <property type="entry name" value="Classic Zinc Finger"/>
    <property type="match status" value="1"/>
</dbReference>
<organism evidence="5 6">
    <name type="scientific">Peltaster fructicola</name>
    <dbReference type="NCBI Taxonomy" id="286661"/>
    <lineage>
        <taxon>Eukaryota</taxon>
        <taxon>Fungi</taxon>
        <taxon>Dikarya</taxon>
        <taxon>Ascomycota</taxon>
        <taxon>Pezizomycotina</taxon>
        <taxon>Dothideomycetes</taxon>
        <taxon>Dothideomycetes incertae sedis</taxon>
        <taxon>Peltaster</taxon>
    </lineage>
</organism>
<evidence type="ECO:0000313" key="5">
    <source>
        <dbReference type="EMBL" id="QIX02340.1"/>
    </source>
</evidence>
<dbReference type="InterPro" id="IPR013087">
    <property type="entry name" value="Znf_C2H2_type"/>
</dbReference>
<dbReference type="Proteomes" id="UP000503462">
    <property type="component" value="Chromosome 5"/>
</dbReference>
<dbReference type="AlphaFoldDB" id="A0A6H0Y6W5"/>
<evidence type="ECO:0000259" key="4">
    <source>
        <dbReference type="PROSITE" id="PS00028"/>
    </source>
</evidence>
<keyword evidence="3" id="KW-0862">Zinc</keyword>
<keyword evidence="1" id="KW-0479">Metal-binding</keyword>
<keyword evidence="6" id="KW-1185">Reference proteome</keyword>
<dbReference type="EMBL" id="CP051143">
    <property type="protein sequence ID" value="QIX02340.1"/>
    <property type="molecule type" value="Genomic_DNA"/>
</dbReference>
<dbReference type="PANTHER" id="PTHR23235">
    <property type="entry name" value="KRUEPPEL-LIKE TRANSCRIPTION FACTOR"/>
    <property type="match status" value="1"/>
</dbReference>
<accession>A0A6H0Y6W5</accession>
<evidence type="ECO:0000256" key="2">
    <source>
        <dbReference type="ARBA" id="ARBA00022771"/>
    </source>
</evidence>
<gene>
    <name evidence="5" type="ORF">AMS68_007857</name>
</gene>
<dbReference type="PROSITE" id="PS00028">
    <property type="entry name" value="ZINC_FINGER_C2H2_1"/>
    <property type="match status" value="2"/>
</dbReference>
<name>A0A6H0Y6W5_9PEZI</name>
<dbReference type="OrthoDB" id="2687452at2759"/>
<dbReference type="SMART" id="SM00355">
    <property type="entry name" value="ZnF_C2H2"/>
    <property type="match status" value="3"/>
</dbReference>
<dbReference type="GO" id="GO:0008270">
    <property type="term" value="F:zinc ion binding"/>
    <property type="evidence" value="ECO:0007669"/>
    <property type="project" value="UniProtKB-KW"/>
</dbReference>
<evidence type="ECO:0000256" key="1">
    <source>
        <dbReference type="ARBA" id="ARBA00022723"/>
    </source>
</evidence>
<evidence type="ECO:0000313" key="6">
    <source>
        <dbReference type="Proteomes" id="UP000503462"/>
    </source>
</evidence>
<reference evidence="5 6" key="1">
    <citation type="journal article" date="2016" name="Sci. Rep.">
        <title>Peltaster fructicola genome reveals evolution from an invasive phytopathogen to an ectophytic parasite.</title>
        <authorList>
            <person name="Xu C."/>
            <person name="Chen H."/>
            <person name="Gleason M.L."/>
            <person name="Xu J.R."/>
            <person name="Liu H."/>
            <person name="Zhang R."/>
            <person name="Sun G."/>
        </authorList>
    </citation>
    <scope>NUCLEOTIDE SEQUENCE [LARGE SCALE GENOMIC DNA]</scope>
    <source>
        <strain evidence="5 6">LNHT1506</strain>
    </source>
</reference>
<feature type="domain" description="C2H2-type" evidence="4">
    <location>
        <begin position="201"/>
        <end position="225"/>
    </location>
</feature>
<sequence length="323" mass="36796">MHTAHCYSEWTNDSCDVTSTVHSTKFCPQTAIYHLDFGGTCQPLDRARATACNADDLTLTLKCLHGFNGYTDGPKVEDNSRDTKDNEAYLMDEDIGFVTSSYSMTNSPPLSGRSWSTITDFISYKGDEALDYSWLPVEEPTALIHLDSSTHIKEQEYDALASLTPPRQQGPITCAQCKRPYGNYKKLEEHGKRSGHLPFQCPRVHCSKLLPRRDTFKRHVDSHLHTLQLRCKQCAEVGVEKQFKRKDHLSQHMKKCHNHYSAEDRQKEALWNMVHGLGGVLIDEDGLDAEALKPRIDELNPRTVKPLLQDIARRIERTVQQQE</sequence>
<feature type="domain" description="C2H2-type" evidence="4">
    <location>
        <begin position="174"/>
        <end position="196"/>
    </location>
</feature>